<comment type="subcellular location">
    <subcellularLocation>
        <location evidence="1">Nucleus</location>
    </subcellularLocation>
</comment>
<feature type="domain" description="HTH CENPB-type" evidence="4">
    <location>
        <begin position="97"/>
        <end position="168"/>
    </location>
</feature>
<dbReference type="PROSITE" id="PS51253">
    <property type="entry name" value="HTH_CENPB"/>
    <property type="match status" value="1"/>
</dbReference>
<dbReference type="Pfam" id="PF04218">
    <property type="entry name" value="CENP-B_N"/>
    <property type="match status" value="1"/>
</dbReference>
<evidence type="ECO:0000259" key="4">
    <source>
        <dbReference type="PROSITE" id="PS51253"/>
    </source>
</evidence>
<dbReference type="SMART" id="SM00674">
    <property type="entry name" value="CENPB"/>
    <property type="match status" value="1"/>
</dbReference>
<dbReference type="Gene3D" id="1.10.10.60">
    <property type="entry name" value="Homeodomain-like"/>
    <property type="match status" value="2"/>
</dbReference>
<dbReference type="PANTHER" id="PTHR19303:SF17">
    <property type="entry name" value="TIGGER TRANSPOSABLE ELEMENT-DERIVED PROTEIN 7"/>
    <property type="match status" value="1"/>
</dbReference>
<dbReference type="Pfam" id="PF03221">
    <property type="entry name" value="HTH_Tnp_Tc5"/>
    <property type="match status" value="1"/>
</dbReference>
<dbReference type="AlphaFoldDB" id="A0A8K0KQU4"/>
<keyword evidence="6" id="KW-1185">Reference proteome</keyword>
<name>A0A8K0KQU4_LADFU</name>
<dbReference type="EMBL" id="KZ309433">
    <property type="protein sequence ID" value="KAG8238769.1"/>
    <property type="molecule type" value="Genomic_DNA"/>
</dbReference>
<evidence type="ECO:0000313" key="5">
    <source>
        <dbReference type="EMBL" id="KAG8238769.1"/>
    </source>
</evidence>
<dbReference type="InterPro" id="IPR007889">
    <property type="entry name" value="HTH_Psq"/>
</dbReference>
<dbReference type="Proteomes" id="UP000792457">
    <property type="component" value="Unassembled WGS sequence"/>
</dbReference>
<comment type="caution">
    <text evidence="5">The sequence shown here is derived from an EMBL/GenBank/DDBJ whole genome shotgun (WGS) entry which is preliminary data.</text>
</comment>
<accession>A0A8K0KQU4</accession>
<dbReference type="OrthoDB" id="6717120at2759"/>
<dbReference type="SUPFAM" id="SSF46689">
    <property type="entry name" value="Homeodomain-like"/>
    <property type="match status" value="2"/>
</dbReference>
<reference evidence="5" key="2">
    <citation type="submission" date="2017-10" db="EMBL/GenBank/DDBJ databases">
        <title>Ladona fulva Genome sequencing and assembly.</title>
        <authorList>
            <person name="Murali S."/>
            <person name="Richards S."/>
            <person name="Bandaranaike D."/>
            <person name="Bellair M."/>
            <person name="Blankenburg K."/>
            <person name="Chao H."/>
            <person name="Dinh H."/>
            <person name="Doddapaneni H."/>
            <person name="Dugan-Rocha S."/>
            <person name="Elkadiri S."/>
            <person name="Gnanaolivu R."/>
            <person name="Hernandez B."/>
            <person name="Skinner E."/>
            <person name="Javaid M."/>
            <person name="Lee S."/>
            <person name="Li M."/>
            <person name="Ming W."/>
            <person name="Munidasa M."/>
            <person name="Muniz J."/>
            <person name="Nguyen L."/>
            <person name="Hughes D."/>
            <person name="Osuji N."/>
            <person name="Pu L.-L."/>
            <person name="Puazo M."/>
            <person name="Qu C."/>
            <person name="Quiroz J."/>
            <person name="Raj R."/>
            <person name="Weissenberger G."/>
            <person name="Xin Y."/>
            <person name="Zou X."/>
            <person name="Han Y."/>
            <person name="Worley K."/>
            <person name="Muzny D."/>
            <person name="Gibbs R."/>
        </authorList>
    </citation>
    <scope>NUCLEOTIDE SEQUENCE</scope>
    <source>
        <strain evidence="5">Sampled in the wild</strain>
    </source>
</reference>
<evidence type="ECO:0000256" key="2">
    <source>
        <dbReference type="ARBA" id="ARBA00023125"/>
    </source>
</evidence>
<evidence type="ECO:0000256" key="3">
    <source>
        <dbReference type="ARBA" id="ARBA00023242"/>
    </source>
</evidence>
<dbReference type="InterPro" id="IPR006600">
    <property type="entry name" value="HTH_CenpB_DNA-bd_dom"/>
</dbReference>
<sequence length="597" mass="68285">MVTIEKRLMLKLYFISMNKSFLAANNQRDRKRKRVVLSIIDKLKIIEKLETGTPTSQIVAEYGIGMSTVKDLKKNRDSLRKFALQFDPSMQATGLSARKTLKMANFKSLEEAVIKWYRQQRSAGEEIQGVDIQSAADRIAKELGIEKFNASSGWLSRFRNRHGIPNKIIHDGSPRIETANIDPFRENLCKLVNGARLQQFQIYTVSESVIRWRSLPERMLLLKQKPCLLKGVSKDTFAAMLCANADGSHKLNPVIVRNAGLRFPPNSWINQISIQYYTSDNGWFNQDLISYWFFHHFEPEVRSYQVKVLKIHPDAVKCLLVLEIAPWQSEVNELSSQDGKIRCFAFRSASELSESGIMAKTRRLYLKKFLNQVIAISDDSRNHAKDTLIQKSLENIECYSFRSAVYNWMDSWNELQPSAIEDATKMLLYNSDAEVDFEGLKDMDYHKILSVAGEQLTIRDVAVWLESEAEVHRQSTFFNGEIPQNAANAALCTTVDSNDSKAIKLPKLSFVRESIDFLLNFVDATDDSAFADYYEHLRNLQSLIILRQRQKVTKSNFHQFFSPSSDTVLFPNIPECSVSCTTLSSDSSNESKHKNFT</sequence>
<keyword evidence="3" id="KW-0539">Nucleus</keyword>
<dbReference type="Pfam" id="PF03184">
    <property type="entry name" value="DDE_1"/>
    <property type="match status" value="1"/>
</dbReference>
<dbReference type="PANTHER" id="PTHR19303">
    <property type="entry name" value="TRANSPOSON"/>
    <property type="match status" value="1"/>
</dbReference>
<evidence type="ECO:0000313" key="6">
    <source>
        <dbReference type="Proteomes" id="UP000792457"/>
    </source>
</evidence>
<proteinExistence type="predicted"/>
<dbReference type="GO" id="GO:0003677">
    <property type="term" value="F:DNA binding"/>
    <property type="evidence" value="ECO:0007669"/>
    <property type="project" value="UniProtKB-KW"/>
</dbReference>
<evidence type="ECO:0000256" key="1">
    <source>
        <dbReference type="ARBA" id="ARBA00004123"/>
    </source>
</evidence>
<dbReference type="GO" id="GO:0005634">
    <property type="term" value="C:nucleus"/>
    <property type="evidence" value="ECO:0007669"/>
    <property type="project" value="UniProtKB-SubCell"/>
</dbReference>
<dbReference type="InterPro" id="IPR004875">
    <property type="entry name" value="DDE_SF_endonuclease_dom"/>
</dbReference>
<organism evidence="5 6">
    <name type="scientific">Ladona fulva</name>
    <name type="common">Scarce chaser dragonfly</name>
    <name type="synonym">Libellula fulva</name>
    <dbReference type="NCBI Taxonomy" id="123851"/>
    <lineage>
        <taxon>Eukaryota</taxon>
        <taxon>Metazoa</taxon>
        <taxon>Ecdysozoa</taxon>
        <taxon>Arthropoda</taxon>
        <taxon>Hexapoda</taxon>
        <taxon>Insecta</taxon>
        <taxon>Pterygota</taxon>
        <taxon>Palaeoptera</taxon>
        <taxon>Odonata</taxon>
        <taxon>Epiprocta</taxon>
        <taxon>Anisoptera</taxon>
        <taxon>Libelluloidea</taxon>
        <taxon>Libellulidae</taxon>
        <taxon>Ladona</taxon>
    </lineage>
</organism>
<gene>
    <name evidence="5" type="ORF">J437_LFUL016608</name>
</gene>
<dbReference type="InterPro" id="IPR009057">
    <property type="entry name" value="Homeodomain-like_sf"/>
</dbReference>
<keyword evidence="2" id="KW-0238">DNA-binding</keyword>
<reference evidence="5" key="1">
    <citation type="submission" date="2013-04" db="EMBL/GenBank/DDBJ databases">
        <authorList>
            <person name="Qu J."/>
            <person name="Murali S.C."/>
            <person name="Bandaranaike D."/>
            <person name="Bellair M."/>
            <person name="Blankenburg K."/>
            <person name="Chao H."/>
            <person name="Dinh H."/>
            <person name="Doddapaneni H."/>
            <person name="Downs B."/>
            <person name="Dugan-Rocha S."/>
            <person name="Elkadiri S."/>
            <person name="Gnanaolivu R.D."/>
            <person name="Hernandez B."/>
            <person name="Javaid M."/>
            <person name="Jayaseelan J.C."/>
            <person name="Lee S."/>
            <person name="Li M."/>
            <person name="Ming W."/>
            <person name="Munidasa M."/>
            <person name="Muniz J."/>
            <person name="Nguyen L."/>
            <person name="Ongeri F."/>
            <person name="Osuji N."/>
            <person name="Pu L.-L."/>
            <person name="Puazo M."/>
            <person name="Qu C."/>
            <person name="Quiroz J."/>
            <person name="Raj R."/>
            <person name="Weissenberger G."/>
            <person name="Xin Y."/>
            <person name="Zou X."/>
            <person name="Han Y."/>
            <person name="Richards S."/>
            <person name="Worley K."/>
            <person name="Muzny D."/>
            <person name="Gibbs R."/>
        </authorList>
    </citation>
    <scope>NUCLEOTIDE SEQUENCE</scope>
    <source>
        <strain evidence="5">Sampled in the wild</strain>
    </source>
</reference>
<dbReference type="InterPro" id="IPR050863">
    <property type="entry name" value="CenT-Element_Derived"/>
</dbReference>
<protein>
    <recommendedName>
        <fullName evidence="4">HTH CENPB-type domain-containing protein</fullName>
    </recommendedName>
</protein>